<accession>X1T5Z6</accession>
<protein>
    <submittedName>
        <fullName evidence="1">Uncharacterized protein</fullName>
    </submittedName>
</protein>
<dbReference type="EMBL" id="BARW01022577">
    <property type="protein sequence ID" value="GAJ00768.1"/>
    <property type="molecule type" value="Genomic_DNA"/>
</dbReference>
<comment type="caution">
    <text evidence="1">The sequence shown here is derived from an EMBL/GenBank/DDBJ whole genome shotgun (WGS) entry which is preliminary data.</text>
</comment>
<evidence type="ECO:0000313" key="1">
    <source>
        <dbReference type="EMBL" id="GAJ00768.1"/>
    </source>
</evidence>
<reference evidence="1" key="1">
    <citation type="journal article" date="2014" name="Front. Microbiol.">
        <title>High frequency of phylogenetically diverse reductive dehalogenase-homologous genes in deep subseafloor sedimentary metagenomes.</title>
        <authorList>
            <person name="Kawai M."/>
            <person name="Futagami T."/>
            <person name="Toyoda A."/>
            <person name="Takaki Y."/>
            <person name="Nishi S."/>
            <person name="Hori S."/>
            <person name="Arai W."/>
            <person name="Tsubouchi T."/>
            <person name="Morono Y."/>
            <person name="Uchiyama I."/>
            <person name="Ito T."/>
            <person name="Fujiyama A."/>
            <person name="Inagaki F."/>
            <person name="Takami H."/>
        </authorList>
    </citation>
    <scope>NUCLEOTIDE SEQUENCE</scope>
    <source>
        <strain evidence="1">Expedition CK06-06</strain>
    </source>
</reference>
<organism evidence="1">
    <name type="scientific">marine sediment metagenome</name>
    <dbReference type="NCBI Taxonomy" id="412755"/>
    <lineage>
        <taxon>unclassified sequences</taxon>
        <taxon>metagenomes</taxon>
        <taxon>ecological metagenomes</taxon>
    </lineage>
</organism>
<proteinExistence type="predicted"/>
<gene>
    <name evidence="1" type="ORF">S12H4_37636</name>
</gene>
<sequence length="47" mass="5562">MLKREVMNMDFKGRELKRSMFLDSLIILANGFSIYKNRYFSGTRLIG</sequence>
<dbReference type="AlphaFoldDB" id="X1T5Z6"/>
<name>X1T5Z6_9ZZZZ</name>